<feature type="region of interest" description="Disordered" evidence="2">
    <location>
        <begin position="1"/>
        <end position="24"/>
    </location>
</feature>
<evidence type="ECO:0000256" key="1">
    <source>
        <dbReference type="SAM" id="Coils"/>
    </source>
</evidence>
<name>A0A0G0W2R5_UNCKA</name>
<keyword evidence="1" id="KW-0175">Coiled coil</keyword>
<sequence length="103" mass="11845">MKERFNSGSDETYIASDGTGGWLDHVPTQEEVEEDHRKQEEANRSMNAQIEARQEELGIKQPVGREWIDSLRSDFDIVEPEKPGDKETNPDEVVADLRELFKN</sequence>
<evidence type="ECO:0000313" key="3">
    <source>
        <dbReference type="EMBL" id="KKS07259.1"/>
    </source>
</evidence>
<gene>
    <name evidence="3" type="ORF">UU59_C0010G0002</name>
</gene>
<organism evidence="3 4">
    <name type="scientific">candidate division WWE3 bacterium GW2011_GWE1_41_27</name>
    <dbReference type="NCBI Taxonomy" id="1619131"/>
    <lineage>
        <taxon>Bacteria</taxon>
        <taxon>Katanobacteria</taxon>
    </lineage>
</organism>
<feature type="coiled-coil region" evidence="1">
    <location>
        <begin position="29"/>
        <end position="56"/>
    </location>
</feature>
<dbReference type="Proteomes" id="UP000034544">
    <property type="component" value="Unassembled WGS sequence"/>
</dbReference>
<evidence type="ECO:0000313" key="4">
    <source>
        <dbReference type="Proteomes" id="UP000034544"/>
    </source>
</evidence>
<dbReference type="EMBL" id="LCBF01000010">
    <property type="protein sequence ID" value="KKS07259.1"/>
    <property type="molecule type" value="Genomic_DNA"/>
</dbReference>
<feature type="compositionally biased region" description="Polar residues" evidence="2">
    <location>
        <begin position="1"/>
        <end position="10"/>
    </location>
</feature>
<accession>A0A0G0W2R5</accession>
<dbReference type="AlphaFoldDB" id="A0A0G0W2R5"/>
<protein>
    <submittedName>
        <fullName evidence="3">Uncharacterized protein</fullName>
    </submittedName>
</protein>
<reference evidence="3 4" key="1">
    <citation type="journal article" date="2015" name="Nature">
        <title>rRNA introns, odd ribosomes, and small enigmatic genomes across a large radiation of phyla.</title>
        <authorList>
            <person name="Brown C.T."/>
            <person name="Hug L.A."/>
            <person name="Thomas B.C."/>
            <person name="Sharon I."/>
            <person name="Castelle C.J."/>
            <person name="Singh A."/>
            <person name="Wilkins M.J."/>
            <person name="Williams K.H."/>
            <person name="Banfield J.F."/>
        </authorList>
    </citation>
    <scope>NUCLEOTIDE SEQUENCE [LARGE SCALE GENOMIC DNA]</scope>
</reference>
<comment type="caution">
    <text evidence="3">The sequence shown here is derived from an EMBL/GenBank/DDBJ whole genome shotgun (WGS) entry which is preliminary data.</text>
</comment>
<proteinExistence type="predicted"/>
<evidence type="ECO:0000256" key="2">
    <source>
        <dbReference type="SAM" id="MobiDB-lite"/>
    </source>
</evidence>